<proteinExistence type="predicted"/>
<dbReference type="SMART" id="SM00028">
    <property type="entry name" value="TPR"/>
    <property type="match status" value="2"/>
</dbReference>
<name>A0A1I6N293_9RHOB</name>
<dbReference type="InterPro" id="IPR050498">
    <property type="entry name" value="Ycf3"/>
</dbReference>
<gene>
    <name evidence="5" type="ORF">SAMN05444714_3129</name>
</gene>
<dbReference type="RefSeq" id="WP_311135673.1">
    <property type="nucleotide sequence ID" value="NZ_FOZM01000003.1"/>
</dbReference>
<feature type="chain" id="PRO_5011448074" evidence="4">
    <location>
        <begin position="18"/>
        <end position="180"/>
    </location>
</feature>
<dbReference type="Pfam" id="PF13424">
    <property type="entry name" value="TPR_12"/>
    <property type="match status" value="1"/>
</dbReference>
<evidence type="ECO:0000256" key="2">
    <source>
        <dbReference type="ARBA" id="ARBA00022803"/>
    </source>
</evidence>
<keyword evidence="1" id="KW-0677">Repeat</keyword>
<dbReference type="InterPro" id="IPR019734">
    <property type="entry name" value="TPR_rpt"/>
</dbReference>
<sequence length="180" mass="19881">MMKWFTIFLLGASPAFAETCPAVPDRTDEKAALYAGLLASENELAAAPYNAGLWEIWLDAPDEIAQEMLDRGMERRRVSDFLGSIAALDRLVDYCPAYAEGYNQRAFTYFLGGRFEEALADLDRTLAILPDHIGALSGKGLTLIELGRNDEAQEALRSAVALHPWLSERFLITEPPGTDL</sequence>
<dbReference type="InterPro" id="IPR011990">
    <property type="entry name" value="TPR-like_helical_dom_sf"/>
</dbReference>
<feature type="signal peptide" evidence="4">
    <location>
        <begin position="1"/>
        <end position="17"/>
    </location>
</feature>
<feature type="repeat" description="TPR" evidence="3">
    <location>
        <begin position="99"/>
        <end position="132"/>
    </location>
</feature>
<accession>A0A1I6N293</accession>
<keyword evidence="2 3" id="KW-0802">TPR repeat</keyword>
<organism evidence="5 6">
    <name type="scientific">Yoonia litorea</name>
    <dbReference type="NCBI Taxonomy" id="1123755"/>
    <lineage>
        <taxon>Bacteria</taxon>
        <taxon>Pseudomonadati</taxon>
        <taxon>Pseudomonadota</taxon>
        <taxon>Alphaproteobacteria</taxon>
        <taxon>Rhodobacterales</taxon>
        <taxon>Paracoccaceae</taxon>
        <taxon>Yoonia</taxon>
    </lineage>
</organism>
<dbReference type="PANTHER" id="PTHR44858">
    <property type="entry name" value="TETRATRICOPEPTIDE REPEAT PROTEIN 6"/>
    <property type="match status" value="1"/>
</dbReference>
<evidence type="ECO:0000313" key="6">
    <source>
        <dbReference type="Proteomes" id="UP000198926"/>
    </source>
</evidence>
<dbReference type="PANTHER" id="PTHR44858:SF1">
    <property type="entry name" value="UDP-N-ACETYLGLUCOSAMINE--PEPTIDE N-ACETYLGLUCOSAMINYLTRANSFERASE SPINDLY-RELATED"/>
    <property type="match status" value="1"/>
</dbReference>
<evidence type="ECO:0000313" key="5">
    <source>
        <dbReference type="EMBL" id="SFS22069.1"/>
    </source>
</evidence>
<keyword evidence="6" id="KW-1185">Reference proteome</keyword>
<dbReference type="Gene3D" id="1.25.40.10">
    <property type="entry name" value="Tetratricopeptide repeat domain"/>
    <property type="match status" value="1"/>
</dbReference>
<evidence type="ECO:0000256" key="1">
    <source>
        <dbReference type="ARBA" id="ARBA00022737"/>
    </source>
</evidence>
<protein>
    <submittedName>
        <fullName evidence="5">Uncharacterized protein</fullName>
    </submittedName>
</protein>
<dbReference type="AlphaFoldDB" id="A0A1I6N293"/>
<dbReference type="EMBL" id="FOZM01000003">
    <property type="protein sequence ID" value="SFS22069.1"/>
    <property type="molecule type" value="Genomic_DNA"/>
</dbReference>
<evidence type="ECO:0000256" key="4">
    <source>
        <dbReference type="SAM" id="SignalP"/>
    </source>
</evidence>
<reference evidence="5 6" key="1">
    <citation type="submission" date="2016-10" db="EMBL/GenBank/DDBJ databases">
        <authorList>
            <person name="de Groot N.N."/>
        </authorList>
    </citation>
    <scope>NUCLEOTIDE SEQUENCE [LARGE SCALE GENOMIC DNA]</scope>
    <source>
        <strain evidence="5 6">DSM 29433</strain>
    </source>
</reference>
<dbReference type="Proteomes" id="UP000198926">
    <property type="component" value="Unassembled WGS sequence"/>
</dbReference>
<keyword evidence="4" id="KW-0732">Signal</keyword>
<evidence type="ECO:0000256" key="3">
    <source>
        <dbReference type="PROSITE-ProRule" id="PRU00339"/>
    </source>
</evidence>
<dbReference type="PROSITE" id="PS50005">
    <property type="entry name" value="TPR"/>
    <property type="match status" value="1"/>
</dbReference>
<dbReference type="STRING" id="1123755.SAMN05444714_3129"/>
<dbReference type="SUPFAM" id="SSF48452">
    <property type="entry name" value="TPR-like"/>
    <property type="match status" value="1"/>
</dbReference>